<dbReference type="Proteomes" id="UP000503462">
    <property type="component" value="Chromosome 4"/>
</dbReference>
<feature type="region of interest" description="Disordered" evidence="1">
    <location>
        <begin position="73"/>
        <end position="126"/>
    </location>
</feature>
<dbReference type="EMBL" id="CP051142">
    <property type="protein sequence ID" value="QIX00908.1"/>
    <property type="molecule type" value="Genomic_DNA"/>
</dbReference>
<feature type="compositionally biased region" description="Polar residues" evidence="1">
    <location>
        <begin position="340"/>
        <end position="351"/>
    </location>
</feature>
<organism evidence="3 4">
    <name type="scientific">Peltaster fructicola</name>
    <dbReference type="NCBI Taxonomy" id="286661"/>
    <lineage>
        <taxon>Eukaryota</taxon>
        <taxon>Fungi</taxon>
        <taxon>Dikarya</taxon>
        <taxon>Ascomycota</taxon>
        <taxon>Pezizomycotina</taxon>
        <taxon>Dothideomycetes</taxon>
        <taxon>Dothideomycetes incertae sedis</taxon>
        <taxon>Peltaster</taxon>
    </lineage>
</organism>
<reference evidence="3 4" key="1">
    <citation type="journal article" date="2016" name="Sci. Rep.">
        <title>Peltaster fructicola genome reveals evolution from an invasive phytopathogen to an ectophytic parasite.</title>
        <authorList>
            <person name="Xu C."/>
            <person name="Chen H."/>
            <person name="Gleason M.L."/>
            <person name="Xu J.R."/>
            <person name="Liu H."/>
            <person name="Zhang R."/>
            <person name="Sun G."/>
        </authorList>
    </citation>
    <scope>NUCLEOTIDE SEQUENCE [LARGE SCALE GENOMIC DNA]</scope>
    <source>
        <strain evidence="3 4">LNHT1506</strain>
    </source>
</reference>
<dbReference type="OrthoDB" id="5405791at2759"/>
<feature type="compositionally biased region" description="Polar residues" evidence="1">
    <location>
        <begin position="240"/>
        <end position="250"/>
    </location>
</feature>
<accession>A0A6H0Y238</accession>
<evidence type="ECO:0000313" key="3">
    <source>
        <dbReference type="EMBL" id="QIX00908.1"/>
    </source>
</evidence>
<feature type="region of interest" description="Disordered" evidence="1">
    <location>
        <begin position="319"/>
        <end position="355"/>
    </location>
</feature>
<feature type="compositionally biased region" description="Pro residues" evidence="1">
    <location>
        <begin position="374"/>
        <end position="388"/>
    </location>
</feature>
<sequence length="504" mass="55242">MPPRASLTSSFSVADANNEVVCPLRNQDGSSCRKRCLGEKRYRSMQEHIRRAHPEYYIPKLPATKESFELMITSPPHERPPAPPPPAAPAAHQNSSPHQTQHHRPAQHSDPSGYGHNLSPHDGGYYTTHDAEAAVIFNSMQAQARSSDEYRRGSLIPAASAAQALAQLHYHRGPESDWGGDNISQNYYAEQHNDLKNHVRQNSHHHPFHVDPTLEEAAYLQDPTSFPNSAAQDQAGLLPSSMTRSPTDRPTTLPPLQRSLSRQHGRPRKSSLSQQARLAKHERRKSKELAKRISGEKKAFELNAVTALGKRWEDLLDAATSATEEEDSRDLTPVPASPLPYQSPQAGSRTSLPPFALGSQFQSFQASPLNRALTPPPADPNLELPPFPSVDSSLSSHQHNDSAGSGSNFHIMNAASMDSSPMFSNATANSQHASVSQSPVQIYCAGCKKLNSLAESYACTNCICGICGTCVEALVDNQRNGRMSGCPRCQLNYGTFKQFQLDLR</sequence>
<dbReference type="Pfam" id="PF25080">
    <property type="entry name" value="zf_RING-like"/>
    <property type="match status" value="1"/>
</dbReference>
<evidence type="ECO:0000256" key="1">
    <source>
        <dbReference type="SAM" id="MobiDB-lite"/>
    </source>
</evidence>
<proteinExistence type="predicted"/>
<feature type="domain" description="RING zinc finger-like" evidence="2">
    <location>
        <begin position="442"/>
        <end position="489"/>
    </location>
</feature>
<gene>
    <name evidence="3" type="ORF">AMS68_006425</name>
</gene>
<evidence type="ECO:0000259" key="2">
    <source>
        <dbReference type="Pfam" id="PF25080"/>
    </source>
</evidence>
<protein>
    <recommendedName>
        <fullName evidence="2">RING zinc finger-like domain-containing protein</fullName>
    </recommendedName>
</protein>
<evidence type="ECO:0000313" key="4">
    <source>
        <dbReference type="Proteomes" id="UP000503462"/>
    </source>
</evidence>
<dbReference type="AlphaFoldDB" id="A0A6H0Y238"/>
<keyword evidence="4" id="KW-1185">Reference proteome</keyword>
<feature type="region of interest" description="Disordered" evidence="1">
    <location>
        <begin position="238"/>
        <end position="291"/>
    </location>
</feature>
<name>A0A6H0Y238_9PEZI</name>
<feature type="compositionally biased region" description="Polar residues" evidence="1">
    <location>
        <begin position="390"/>
        <end position="410"/>
    </location>
</feature>
<feature type="region of interest" description="Disordered" evidence="1">
    <location>
        <begin position="369"/>
        <end position="410"/>
    </location>
</feature>
<dbReference type="InterPro" id="IPR056929">
    <property type="entry name" value="Znf_RING-like"/>
</dbReference>